<dbReference type="SUPFAM" id="SSF117281">
    <property type="entry name" value="Kelch motif"/>
    <property type="match status" value="1"/>
</dbReference>
<sequence>VLCPSRGSRPFYTFRGFEGLRLNAERTCHNTWLRHRPTTKIPIHRLQPFFLPHSPGNNKMWVHTRSLLLSALLLLVNHPRPSLQGEVAGGKAVYIENTKSVWLFSAGRLSPTDNQLHTLDLSGNSVSATYSSWSDKGANVQTAACPILHFIYTTPAPDGVSFYVYGAGSFQNGTYLSTTVMCSYNTRTGVWALVNSSGNAPPARRNSGIAYSGYKAFIWGGDSDILTGQSNGNTTWHNEADIFDLTSNAWLKSTTSAAAPRSNHTVTALNDGDGRFLVLGGILITDTTQTDFFNNFSYASMSELPIFNPHNGHWDVEIATGSLPPPRKHHTAIMGVDGHTVVVYGGETNSSTAPLLGDVWTLDTTSWTWSQAVIVGAQDGLVRSNHSAILIGSQMLIIAGTNATSKLVDMRVLDLTSWTWVDKVNGQGGVLAAIGGIPGAAGIGVGGVAFILICLGIWWCVRKAGAKQGMGPPFSAVSQRASFGDKTKSLQMRKVNVQNVEQGMPGDDGTPEFILLPVSGAAQKPHVANEDEPAPSYTNVSIKPNVV</sequence>
<evidence type="ECO:0000313" key="5">
    <source>
        <dbReference type="EMBL" id="RUS29479.1"/>
    </source>
</evidence>
<evidence type="ECO:0008006" key="7">
    <source>
        <dbReference type="Google" id="ProtNLM"/>
    </source>
</evidence>
<dbReference type="Pfam" id="PF24681">
    <property type="entry name" value="Kelch_KLHDC2_KLHL20_DRC7"/>
    <property type="match status" value="1"/>
</dbReference>
<evidence type="ECO:0000256" key="3">
    <source>
        <dbReference type="SAM" id="MobiDB-lite"/>
    </source>
</evidence>
<feature type="non-terminal residue" evidence="5">
    <location>
        <position position="1"/>
    </location>
</feature>
<feature type="region of interest" description="Disordered" evidence="3">
    <location>
        <begin position="526"/>
        <end position="547"/>
    </location>
</feature>
<evidence type="ECO:0000313" key="6">
    <source>
        <dbReference type="Proteomes" id="UP000274822"/>
    </source>
</evidence>
<keyword evidence="1" id="KW-0880">Kelch repeat</keyword>
<organism evidence="5 6">
    <name type="scientific">Jimgerdemannia flammicorona</name>
    <dbReference type="NCBI Taxonomy" id="994334"/>
    <lineage>
        <taxon>Eukaryota</taxon>
        <taxon>Fungi</taxon>
        <taxon>Fungi incertae sedis</taxon>
        <taxon>Mucoromycota</taxon>
        <taxon>Mucoromycotina</taxon>
        <taxon>Endogonomycetes</taxon>
        <taxon>Endogonales</taxon>
        <taxon>Endogonaceae</taxon>
        <taxon>Jimgerdemannia</taxon>
    </lineage>
</organism>
<feature type="compositionally biased region" description="Polar residues" evidence="3">
    <location>
        <begin position="536"/>
        <end position="547"/>
    </location>
</feature>
<accession>A0A433QI87</accession>
<name>A0A433QI87_9FUNG</name>
<gene>
    <name evidence="5" type="ORF">BC938DRAFT_480618</name>
</gene>
<keyword evidence="2" id="KW-0677">Repeat</keyword>
<dbReference type="EMBL" id="RBNJ01005117">
    <property type="protein sequence ID" value="RUS29479.1"/>
    <property type="molecule type" value="Genomic_DNA"/>
</dbReference>
<keyword evidence="4" id="KW-0472">Membrane</keyword>
<dbReference type="PANTHER" id="PTHR46093:SF18">
    <property type="entry name" value="FIBRONECTIN TYPE-III DOMAIN-CONTAINING PROTEIN"/>
    <property type="match status" value="1"/>
</dbReference>
<dbReference type="PANTHER" id="PTHR46093">
    <property type="entry name" value="ACYL-COA-BINDING DOMAIN-CONTAINING PROTEIN 5"/>
    <property type="match status" value="1"/>
</dbReference>
<dbReference type="AlphaFoldDB" id="A0A433QI87"/>
<dbReference type="InterPro" id="IPR015915">
    <property type="entry name" value="Kelch-typ_b-propeller"/>
</dbReference>
<keyword evidence="4" id="KW-1133">Transmembrane helix</keyword>
<dbReference type="Proteomes" id="UP000274822">
    <property type="component" value="Unassembled WGS sequence"/>
</dbReference>
<evidence type="ECO:0000256" key="2">
    <source>
        <dbReference type="ARBA" id="ARBA00022737"/>
    </source>
</evidence>
<reference evidence="5 6" key="1">
    <citation type="journal article" date="2018" name="New Phytol.">
        <title>Phylogenomics of Endogonaceae and evolution of mycorrhizas within Mucoromycota.</title>
        <authorList>
            <person name="Chang Y."/>
            <person name="Desiro A."/>
            <person name="Na H."/>
            <person name="Sandor L."/>
            <person name="Lipzen A."/>
            <person name="Clum A."/>
            <person name="Barry K."/>
            <person name="Grigoriev I.V."/>
            <person name="Martin F.M."/>
            <person name="Stajich J.E."/>
            <person name="Smith M.E."/>
            <person name="Bonito G."/>
            <person name="Spatafora J.W."/>
        </authorList>
    </citation>
    <scope>NUCLEOTIDE SEQUENCE [LARGE SCALE GENOMIC DNA]</scope>
    <source>
        <strain evidence="5 6">AD002</strain>
    </source>
</reference>
<feature type="transmembrane region" description="Helical" evidence="4">
    <location>
        <begin position="440"/>
        <end position="461"/>
    </location>
</feature>
<comment type="caution">
    <text evidence="5">The sequence shown here is derived from an EMBL/GenBank/DDBJ whole genome shotgun (WGS) entry which is preliminary data.</text>
</comment>
<evidence type="ECO:0000256" key="4">
    <source>
        <dbReference type="SAM" id="Phobius"/>
    </source>
</evidence>
<keyword evidence="4" id="KW-0812">Transmembrane</keyword>
<proteinExistence type="predicted"/>
<evidence type="ECO:0000256" key="1">
    <source>
        <dbReference type="ARBA" id="ARBA00022441"/>
    </source>
</evidence>
<protein>
    <recommendedName>
        <fullName evidence="7">Galactose oxidase</fullName>
    </recommendedName>
</protein>
<keyword evidence="6" id="KW-1185">Reference proteome</keyword>
<dbReference type="Gene3D" id="2.120.10.80">
    <property type="entry name" value="Kelch-type beta propeller"/>
    <property type="match status" value="2"/>
</dbReference>